<proteinExistence type="predicted"/>
<gene>
    <name evidence="2" type="ORF">F6453_1634</name>
</gene>
<dbReference type="Gene3D" id="1.25.40.10">
    <property type="entry name" value="Tetratricopeptide repeat domain"/>
    <property type="match status" value="4"/>
</dbReference>
<evidence type="ECO:0000313" key="2">
    <source>
        <dbReference type="EMBL" id="KAE8545887.1"/>
    </source>
</evidence>
<dbReference type="AlphaFoldDB" id="A0A833N9M1"/>
<dbReference type="InterPro" id="IPR050767">
    <property type="entry name" value="Sel1_AlgK"/>
</dbReference>
<dbReference type="EMBL" id="WBMP01000006">
    <property type="protein sequence ID" value="KAE8545887.1"/>
    <property type="molecule type" value="Genomic_DNA"/>
</dbReference>
<name>A0A833N9M1_MARNT</name>
<evidence type="ECO:0000256" key="1">
    <source>
        <dbReference type="SAM" id="SignalP"/>
    </source>
</evidence>
<keyword evidence="1" id="KW-0732">Signal</keyword>
<dbReference type="PANTHER" id="PTHR11102">
    <property type="entry name" value="SEL-1-LIKE PROTEIN"/>
    <property type="match status" value="1"/>
</dbReference>
<sequence>MDFPRYARLLLPAVLIVALSGCATGSPEVYQVSVRALASAEYSGARHHLQSYLDGETESYESSRARYELARLTYLGLGGPADERAAAELLERELQKPFSVYEREARHLLAEIYRRGQAENRDVSRSLVLLRAADYPRALIDLAMIYWSGELVEQDRKQAVALIPEIGEVDNASNLFHHRALAEYCGPDTRDRVPAWACLDEEGEFILQSADEVWRASRPDTDAGTMRYLATLYPALVDPSAQRRVAWYRYAGDKGSARAQYMMAQIYGAPDSPWFNPAEAEQWLQRSADQNYPKALLARGVALARGQQRSEADYLGALDQLERAADRGEKEANLWLAHLYLNPEDGRSMQVGLAVARLEQIEREDDRAKHLLADIYLSSLPGMAEEQHRRALDLLESMAYRDAEAAYKLGAIYSQGLASIPPSLVDAVGWLRRAADKGHLPAQLLLARELQQDGRDESAAKARQRFVFMPVADVPDNLRQAVSNARYRQAMYYAGQAEVHTEEIRKLLEMAAEEENMAALAYLGLMYYRGEQVAADDELAYQYLERWDSLYQQRKNQARSDESVWSGLLFDERFGNQEVQDALLHLRFRKSQSEYR</sequence>
<dbReference type="Pfam" id="PF08238">
    <property type="entry name" value="Sel1"/>
    <property type="match status" value="6"/>
</dbReference>
<dbReference type="SUPFAM" id="SSF81901">
    <property type="entry name" value="HCP-like"/>
    <property type="match status" value="4"/>
</dbReference>
<feature type="chain" id="PRO_5032641087" description="Sel1 repeat family protein" evidence="1">
    <location>
        <begin position="26"/>
        <end position="596"/>
    </location>
</feature>
<protein>
    <recommendedName>
        <fullName evidence="4">Sel1 repeat family protein</fullName>
    </recommendedName>
</protein>
<feature type="signal peptide" evidence="1">
    <location>
        <begin position="1"/>
        <end position="25"/>
    </location>
</feature>
<accession>A0A833N9M1</accession>
<dbReference type="InterPro" id="IPR006597">
    <property type="entry name" value="Sel1-like"/>
</dbReference>
<evidence type="ECO:0008006" key="4">
    <source>
        <dbReference type="Google" id="ProtNLM"/>
    </source>
</evidence>
<comment type="caution">
    <text evidence="2">The sequence shown here is derived from an EMBL/GenBank/DDBJ whole genome shotgun (WGS) entry which is preliminary data.</text>
</comment>
<dbReference type="PANTHER" id="PTHR11102:SF160">
    <property type="entry name" value="ERAD-ASSOCIATED E3 UBIQUITIN-PROTEIN LIGASE COMPONENT HRD3"/>
    <property type="match status" value="1"/>
</dbReference>
<dbReference type="InterPro" id="IPR011990">
    <property type="entry name" value="TPR-like_helical_dom_sf"/>
</dbReference>
<dbReference type="PROSITE" id="PS51257">
    <property type="entry name" value="PROKAR_LIPOPROTEIN"/>
    <property type="match status" value="1"/>
</dbReference>
<dbReference type="SMART" id="SM00671">
    <property type="entry name" value="SEL1"/>
    <property type="match status" value="6"/>
</dbReference>
<evidence type="ECO:0000313" key="3">
    <source>
        <dbReference type="Proteomes" id="UP000469950"/>
    </source>
</evidence>
<dbReference type="RefSeq" id="WP_153740525.1">
    <property type="nucleotide sequence ID" value="NZ_WBMP01000006.1"/>
</dbReference>
<reference evidence="2 3" key="1">
    <citation type="submission" date="2019-10" db="EMBL/GenBank/DDBJ databases">
        <title>Draft genome sequence of Marinobacter hydrocarbonoclasticus NCT7M from the microbiome of the marine copepod.</title>
        <authorList>
            <person name="Nuttall R."/>
            <person name="Sharma G."/>
            <person name="Moisander P."/>
        </authorList>
    </citation>
    <scope>NUCLEOTIDE SEQUENCE [LARGE SCALE GENOMIC DNA]</scope>
    <source>
        <strain evidence="2 3">NCT7M</strain>
    </source>
</reference>
<dbReference type="Proteomes" id="UP000469950">
    <property type="component" value="Unassembled WGS sequence"/>
</dbReference>
<organism evidence="2 3">
    <name type="scientific">Marinobacter nauticus</name>
    <name type="common">Marinobacter hydrocarbonoclasticus</name>
    <name type="synonym">Marinobacter aquaeolei</name>
    <dbReference type="NCBI Taxonomy" id="2743"/>
    <lineage>
        <taxon>Bacteria</taxon>
        <taxon>Pseudomonadati</taxon>
        <taxon>Pseudomonadota</taxon>
        <taxon>Gammaproteobacteria</taxon>
        <taxon>Pseudomonadales</taxon>
        <taxon>Marinobacteraceae</taxon>
        <taxon>Marinobacter</taxon>
    </lineage>
</organism>